<dbReference type="PROSITE" id="PS51354">
    <property type="entry name" value="GLUTAREDOXIN_2"/>
    <property type="match status" value="1"/>
</dbReference>
<protein>
    <recommendedName>
        <fullName evidence="7">Glutaredoxin</fullName>
    </recommendedName>
</protein>
<evidence type="ECO:0000313" key="6">
    <source>
        <dbReference type="Proteomes" id="UP001151287"/>
    </source>
</evidence>
<keyword evidence="4" id="KW-0676">Redox-active center</keyword>
<name>A0A9Q0CCN3_9POAL</name>
<accession>A0A9Q0CCN3</accession>
<dbReference type="OrthoDB" id="418495at2759"/>
<evidence type="ECO:0000256" key="3">
    <source>
        <dbReference type="ARBA" id="ARBA00022490"/>
    </source>
</evidence>
<keyword evidence="6" id="KW-1185">Reference proteome</keyword>
<evidence type="ECO:0000256" key="1">
    <source>
        <dbReference type="ARBA" id="ARBA00004496"/>
    </source>
</evidence>
<organism evidence="5 6">
    <name type="scientific">Rhynchospora breviuscula</name>
    <dbReference type="NCBI Taxonomy" id="2022672"/>
    <lineage>
        <taxon>Eukaryota</taxon>
        <taxon>Viridiplantae</taxon>
        <taxon>Streptophyta</taxon>
        <taxon>Embryophyta</taxon>
        <taxon>Tracheophyta</taxon>
        <taxon>Spermatophyta</taxon>
        <taxon>Magnoliopsida</taxon>
        <taxon>Liliopsida</taxon>
        <taxon>Poales</taxon>
        <taxon>Cyperaceae</taxon>
        <taxon>Cyperoideae</taxon>
        <taxon>Rhynchosporeae</taxon>
        <taxon>Rhynchospora</taxon>
    </lineage>
</organism>
<sequence length="112" mass="11716">MQSLSLRCEPVHVDGHEGAGDWIRRLINESPIVVLSRKGCFMCHVMRHLLASIGAHPSVIELEEAEASVAAATLPALFVGGKLVGGLEGLVGLHLSGALVPRLVQAGAIGSY</sequence>
<keyword evidence="3" id="KW-0963">Cytoplasm</keyword>
<reference evidence="5" key="1">
    <citation type="journal article" date="2022" name="Cell">
        <title>Repeat-based holocentromeres influence genome architecture and karyotype evolution.</title>
        <authorList>
            <person name="Hofstatter P.G."/>
            <person name="Thangavel G."/>
            <person name="Lux T."/>
            <person name="Neumann P."/>
            <person name="Vondrak T."/>
            <person name="Novak P."/>
            <person name="Zhang M."/>
            <person name="Costa L."/>
            <person name="Castellani M."/>
            <person name="Scott A."/>
            <person name="Toegelov H."/>
            <person name="Fuchs J."/>
            <person name="Mata-Sucre Y."/>
            <person name="Dias Y."/>
            <person name="Vanzela A.L.L."/>
            <person name="Huettel B."/>
            <person name="Almeida C.C.S."/>
            <person name="Simkova H."/>
            <person name="Souza G."/>
            <person name="Pedrosa-Harand A."/>
            <person name="Macas J."/>
            <person name="Mayer K.F.X."/>
            <person name="Houben A."/>
            <person name="Marques A."/>
        </authorList>
    </citation>
    <scope>NUCLEOTIDE SEQUENCE</scope>
    <source>
        <strain evidence="5">RhyBre1mFocal</strain>
    </source>
</reference>
<dbReference type="GO" id="GO:0005737">
    <property type="term" value="C:cytoplasm"/>
    <property type="evidence" value="ECO:0007669"/>
    <property type="project" value="UniProtKB-SubCell"/>
</dbReference>
<dbReference type="AlphaFoldDB" id="A0A9Q0CCN3"/>
<dbReference type="EMBL" id="JAMQYH010000004">
    <property type="protein sequence ID" value="KAJ1691129.1"/>
    <property type="molecule type" value="Genomic_DNA"/>
</dbReference>
<dbReference type="Proteomes" id="UP001151287">
    <property type="component" value="Unassembled WGS sequence"/>
</dbReference>
<comment type="similarity">
    <text evidence="2">Belongs to the glutaredoxin family. CC-type subfamily.</text>
</comment>
<comment type="subcellular location">
    <subcellularLocation>
        <location evidence="1">Cytoplasm</location>
    </subcellularLocation>
</comment>
<evidence type="ECO:0000313" key="5">
    <source>
        <dbReference type="EMBL" id="KAJ1691129.1"/>
    </source>
</evidence>
<evidence type="ECO:0008006" key="7">
    <source>
        <dbReference type="Google" id="ProtNLM"/>
    </source>
</evidence>
<dbReference type="SUPFAM" id="SSF52833">
    <property type="entry name" value="Thioredoxin-like"/>
    <property type="match status" value="1"/>
</dbReference>
<gene>
    <name evidence="5" type="ORF">LUZ63_015284</name>
</gene>
<dbReference type="Gene3D" id="3.40.30.10">
    <property type="entry name" value="Glutaredoxin"/>
    <property type="match status" value="1"/>
</dbReference>
<comment type="caution">
    <text evidence="5">The sequence shown here is derived from an EMBL/GenBank/DDBJ whole genome shotgun (WGS) entry which is preliminary data.</text>
</comment>
<dbReference type="InterPro" id="IPR036249">
    <property type="entry name" value="Thioredoxin-like_sf"/>
</dbReference>
<evidence type="ECO:0000256" key="2">
    <source>
        <dbReference type="ARBA" id="ARBA00007568"/>
    </source>
</evidence>
<dbReference type="PANTHER" id="PTHR10168">
    <property type="entry name" value="GLUTAREDOXIN"/>
    <property type="match status" value="1"/>
</dbReference>
<proteinExistence type="inferred from homology"/>
<evidence type="ECO:0000256" key="4">
    <source>
        <dbReference type="ARBA" id="ARBA00023284"/>
    </source>
</evidence>
<dbReference type="InterPro" id="IPR011905">
    <property type="entry name" value="GlrX-like_pln_2"/>
</dbReference>